<evidence type="ECO:0000313" key="2">
    <source>
        <dbReference type="EMBL" id="MBR0654963.1"/>
    </source>
</evidence>
<protein>
    <submittedName>
        <fullName evidence="2">DUF1127 domain-containing protein</fullName>
    </submittedName>
</protein>
<dbReference type="AlphaFoldDB" id="A0AAF1K148"/>
<accession>A0AAF1K148</accession>
<organism evidence="2 3">
    <name type="scientific">Plastoroseomonas arctica</name>
    <dbReference type="NCBI Taxonomy" id="1509237"/>
    <lineage>
        <taxon>Bacteria</taxon>
        <taxon>Pseudomonadati</taxon>
        <taxon>Pseudomonadota</taxon>
        <taxon>Alphaproteobacteria</taxon>
        <taxon>Acetobacterales</taxon>
        <taxon>Acetobacteraceae</taxon>
        <taxon>Plastoroseomonas</taxon>
    </lineage>
</organism>
<comment type="caution">
    <text evidence="2">The sequence shown here is derived from an EMBL/GenBank/DDBJ whole genome shotgun (WGS) entry which is preliminary data.</text>
</comment>
<keyword evidence="3" id="KW-1185">Reference proteome</keyword>
<dbReference type="Proteomes" id="UP001196068">
    <property type="component" value="Unassembled WGS sequence"/>
</dbReference>
<reference evidence="2" key="1">
    <citation type="submission" date="2020-01" db="EMBL/GenBank/DDBJ databases">
        <authorList>
            <person name="Rat A."/>
        </authorList>
    </citation>
    <scope>NUCLEOTIDE SEQUENCE</scope>
    <source>
        <strain evidence="2">LMG 28251</strain>
    </source>
</reference>
<proteinExistence type="predicted"/>
<dbReference type="Pfam" id="PF06568">
    <property type="entry name" value="YjiS-like"/>
    <property type="match status" value="1"/>
</dbReference>
<dbReference type="InterPro" id="IPR009506">
    <property type="entry name" value="YjiS-like"/>
</dbReference>
<evidence type="ECO:0000259" key="1">
    <source>
        <dbReference type="Pfam" id="PF06568"/>
    </source>
</evidence>
<evidence type="ECO:0000313" key="3">
    <source>
        <dbReference type="Proteomes" id="UP001196068"/>
    </source>
</evidence>
<name>A0AAF1K148_9PROT</name>
<dbReference type="EMBL" id="JAAEDH010000007">
    <property type="protein sequence ID" value="MBR0654963.1"/>
    <property type="molecule type" value="Genomic_DNA"/>
</dbReference>
<feature type="domain" description="YjiS-like" evidence="1">
    <location>
        <begin position="51"/>
        <end position="75"/>
    </location>
</feature>
<gene>
    <name evidence="2" type="ORF">GXW79_07720</name>
</gene>
<sequence length="102" mass="11013">MRDAAEREALRVAATTQGDALFAQNLRQGLKATATAVATLVRAVVTFPAKRRAYSDLLALTSRELADIGLTRADIPRVFDPDFVAAKRKAPVALRSGRPQHA</sequence>
<reference evidence="2" key="2">
    <citation type="journal article" date="2021" name="Syst. Appl. Microbiol.">
        <title>Roseomonas hellenica sp. nov., isolated from roots of wild-growing Alkanna tinctoria.</title>
        <authorList>
            <person name="Rat A."/>
            <person name="Naranjo H.D."/>
            <person name="Lebbe L."/>
            <person name="Cnockaert M."/>
            <person name="Krigas N."/>
            <person name="Grigoriadou K."/>
            <person name="Maloupa E."/>
            <person name="Willems A."/>
        </authorList>
    </citation>
    <scope>NUCLEOTIDE SEQUENCE</scope>
    <source>
        <strain evidence="2">LMG 28251</strain>
    </source>
</reference>